<dbReference type="KEGG" id="nko:Niako_5955"/>
<evidence type="ECO:0000313" key="3">
    <source>
        <dbReference type="Proteomes" id="UP000005438"/>
    </source>
</evidence>
<protein>
    <recommendedName>
        <fullName evidence="1">YARHG domain-containing protein</fullName>
    </recommendedName>
</protein>
<dbReference type="Gene3D" id="2.60.40.3680">
    <property type="match status" value="1"/>
</dbReference>
<dbReference type="InterPro" id="IPR025582">
    <property type="entry name" value="YARHG_dom"/>
</dbReference>
<gene>
    <name evidence="2" type="ordered locus">Niako_5955</name>
</gene>
<dbReference type="eggNOG" id="ENOG502ZAP3">
    <property type="taxonomic scope" value="Bacteria"/>
</dbReference>
<organism evidence="2 3">
    <name type="scientific">Niastella koreensis (strain DSM 17620 / KACC 11465 / NBRC 106392 / GR20-10)</name>
    <dbReference type="NCBI Taxonomy" id="700598"/>
    <lineage>
        <taxon>Bacteria</taxon>
        <taxon>Pseudomonadati</taxon>
        <taxon>Bacteroidota</taxon>
        <taxon>Chitinophagia</taxon>
        <taxon>Chitinophagales</taxon>
        <taxon>Chitinophagaceae</taxon>
        <taxon>Niastella</taxon>
    </lineage>
</organism>
<name>G8TRN7_NIAKG</name>
<dbReference type="Pfam" id="PF13308">
    <property type="entry name" value="YARHG"/>
    <property type="match status" value="1"/>
</dbReference>
<dbReference type="AlphaFoldDB" id="G8TRN7"/>
<dbReference type="SMART" id="SM01324">
    <property type="entry name" value="YARHG"/>
    <property type="match status" value="1"/>
</dbReference>
<dbReference type="Gene3D" id="1.20.58.1690">
    <property type="match status" value="1"/>
</dbReference>
<evidence type="ECO:0000259" key="1">
    <source>
        <dbReference type="SMART" id="SM01324"/>
    </source>
</evidence>
<dbReference type="RefSeq" id="WP_014222094.1">
    <property type="nucleotide sequence ID" value="NC_016609.1"/>
</dbReference>
<dbReference type="OrthoDB" id="8750305at2"/>
<accession>G8TRN7</accession>
<proteinExistence type="predicted"/>
<reference evidence="2 3" key="1">
    <citation type="submission" date="2011-12" db="EMBL/GenBank/DDBJ databases">
        <title>The complete genome of Niastella koreensis GR20-10.</title>
        <authorList>
            <consortium name="US DOE Joint Genome Institute (JGI-PGF)"/>
            <person name="Lucas S."/>
            <person name="Han J."/>
            <person name="Lapidus A."/>
            <person name="Bruce D."/>
            <person name="Goodwin L."/>
            <person name="Pitluck S."/>
            <person name="Peters L."/>
            <person name="Kyrpides N."/>
            <person name="Mavromatis K."/>
            <person name="Ivanova N."/>
            <person name="Mikhailova N."/>
            <person name="Davenport K."/>
            <person name="Saunders E."/>
            <person name="Detter J.C."/>
            <person name="Tapia R."/>
            <person name="Han C."/>
            <person name="Land M."/>
            <person name="Hauser L."/>
            <person name="Markowitz V."/>
            <person name="Cheng J.-F."/>
            <person name="Hugenholtz P."/>
            <person name="Woyke T."/>
            <person name="Wu D."/>
            <person name="Tindall B."/>
            <person name="Pomrenke H."/>
            <person name="Brambilla E."/>
            <person name="Klenk H.-P."/>
            <person name="Eisen J.A."/>
        </authorList>
    </citation>
    <scope>NUCLEOTIDE SEQUENCE [LARGE SCALE GENOMIC DNA]</scope>
    <source>
        <strain evidence="3">DSM 17620 / KACC 11465 / NBRC 106392 / GR20-10</strain>
    </source>
</reference>
<dbReference type="EMBL" id="CP003178">
    <property type="protein sequence ID" value="AEW02184.1"/>
    <property type="molecule type" value="Genomic_DNA"/>
</dbReference>
<dbReference type="Proteomes" id="UP000005438">
    <property type="component" value="Chromosome"/>
</dbReference>
<sequence length="381" mass="43770">MSVSNPGKILLSLSLAFVFFTGYSNDGAFRSAGNQLIPMYETDISVKKEILTINRIGGRKVAITVYYEFFNPKADKMVEVGFEATSPSGDVNARPVNGHQPFISQFTVNMNDSTVPYKVSIVSDSMYYKNGIYKSKTVAQALKEADNADYVDFFYVYHFKAKFKQGLNIIKHTYTAELSTAVYEDYSYTYILSAAGRWANKQIDDFTLQINMGEYQDLRINNTFFSTLTNWQLPEGTKSIFIKKDKRDKEDKDKTEFYIRKGGLVFQQVNFKPTGELFFVAPGYQWGMGLTQQEIDDNHFSAKRGDPLPFSVEYPDGIHSPADDLSKRILKNLPYARRGYIFKAPELQGYFERQPWYLKDVNYHPDMSALTVKEQEWLKKL</sequence>
<evidence type="ECO:0000313" key="2">
    <source>
        <dbReference type="EMBL" id="AEW02184.1"/>
    </source>
</evidence>
<dbReference type="InterPro" id="IPR038434">
    <property type="entry name" value="YARHG_sf"/>
</dbReference>
<dbReference type="HOGENOM" id="CLU_705559_0_0_10"/>
<feature type="domain" description="YARHG" evidence="1">
    <location>
        <begin position="304"/>
        <end position="380"/>
    </location>
</feature>